<dbReference type="Proteomes" id="UP000177583">
    <property type="component" value="Unassembled WGS sequence"/>
</dbReference>
<evidence type="ECO:0000313" key="1">
    <source>
        <dbReference type="EMBL" id="OGH00391.1"/>
    </source>
</evidence>
<sequence>MFDPHTLHLAARIGHYLHWKRGGKAQEFLVRLEAFFSPIYRGGDFKEQLKYLVHPAEPRPLDEGLFQEIRKRFNPFQINQLLFFLDQITHRQEPQPLEELVYLRDLYEKLLVEG</sequence>
<evidence type="ECO:0000313" key="2">
    <source>
        <dbReference type="Proteomes" id="UP000177583"/>
    </source>
</evidence>
<reference evidence="1 2" key="1">
    <citation type="journal article" date="2016" name="Nat. Commun.">
        <title>Thousands of microbial genomes shed light on interconnected biogeochemical processes in an aquifer system.</title>
        <authorList>
            <person name="Anantharaman K."/>
            <person name="Brown C.T."/>
            <person name="Hug L.A."/>
            <person name="Sharon I."/>
            <person name="Castelle C.J."/>
            <person name="Probst A.J."/>
            <person name="Thomas B.C."/>
            <person name="Singh A."/>
            <person name="Wilkins M.J."/>
            <person name="Karaoz U."/>
            <person name="Brodie E.L."/>
            <person name="Williams K.H."/>
            <person name="Hubbard S.S."/>
            <person name="Banfield J.F."/>
        </authorList>
    </citation>
    <scope>NUCLEOTIDE SEQUENCE [LARGE SCALE GENOMIC DNA]</scope>
</reference>
<gene>
    <name evidence="1" type="ORF">A2557_09340</name>
</gene>
<proteinExistence type="predicted"/>
<protein>
    <submittedName>
        <fullName evidence="1">Uncharacterized protein</fullName>
    </submittedName>
</protein>
<dbReference type="AlphaFoldDB" id="A0A1F6GQS3"/>
<dbReference type="EMBL" id="MFNF01000046">
    <property type="protein sequence ID" value="OGH00391.1"/>
    <property type="molecule type" value="Genomic_DNA"/>
</dbReference>
<comment type="caution">
    <text evidence="1">The sequence shown here is derived from an EMBL/GenBank/DDBJ whole genome shotgun (WGS) entry which is preliminary data.</text>
</comment>
<accession>A0A1F6GQS3</accession>
<organism evidence="1 2">
    <name type="scientific">Candidatus Lambdaproteobacteria bacterium RIFOXYD2_FULL_56_26</name>
    <dbReference type="NCBI Taxonomy" id="1817773"/>
    <lineage>
        <taxon>Bacteria</taxon>
        <taxon>Pseudomonadati</taxon>
        <taxon>Pseudomonadota</taxon>
        <taxon>Candidatus Lambdaproteobacteria</taxon>
    </lineage>
</organism>
<name>A0A1F6GQS3_9PROT</name>